<gene>
    <name evidence="1" type="ORF">LCGC14_0837630</name>
</gene>
<name>A0A0F9RYS2_9ZZZZ</name>
<evidence type="ECO:0000313" key="1">
    <source>
        <dbReference type="EMBL" id="KKN30086.1"/>
    </source>
</evidence>
<comment type="caution">
    <text evidence="1">The sequence shown here is derived from an EMBL/GenBank/DDBJ whole genome shotgun (WGS) entry which is preliminary data.</text>
</comment>
<dbReference type="EMBL" id="LAZR01002436">
    <property type="protein sequence ID" value="KKN30086.1"/>
    <property type="molecule type" value="Genomic_DNA"/>
</dbReference>
<organism evidence="1">
    <name type="scientific">marine sediment metagenome</name>
    <dbReference type="NCBI Taxonomy" id="412755"/>
    <lineage>
        <taxon>unclassified sequences</taxon>
        <taxon>metagenomes</taxon>
        <taxon>ecological metagenomes</taxon>
    </lineage>
</organism>
<protein>
    <recommendedName>
        <fullName evidence="2">HNH nuclease domain-containing protein</fullName>
    </recommendedName>
</protein>
<sequence>MTAVADSTTRVCRTCGVEKPLASFHRVKQWRLRDCGPCCYIKNHAAIVRRRERYYQNNKEKIKAKNESYRLANWAEIYAKEKEVRKQRAREYYHTVDKPKNLELYGRVSSPERLEKNREYRGRNRELYGTGLTPRGRLRQQERYQLLRLRVMEYYGGKCECCGEDRYEHLTIDHLNGHARKTGKIGVYLTYDAIREFENRGYPNRKYRLLCWNCNLARGYYGYCPHEGTGGRRNLPGWRKQIKLEMIAAYGGACVLCGERHWEFLTIDHINGGGNAHRKLVGVGAVFYRVLKSQGWPKDEYRLLCAGCNCSTYLNEVRQRVVRGAAKFPNC</sequence>
<evidence type="ECO:0008006" key="2">
    <source>
        <dbReference type="Google" id="ProtNLM"/>
    </source>
</evidence>
<dbReference type="AlphaFoldDB" id="A0A0F9RYS2"/>
<accession>A0A0F9RYS2</accession>
<proteinExistence type="predicted"/>
<reference evidence="1" key="1">
    <citation type="journal article" date="2015" name="Nature">
        <title>Complex archaea that bridge the gap between prokaryotes and eukaryotes.</title>
        <authorList>
            <person name="Spang A."/>
            <person name="Saw J.H."/>
            <person name="Jorgensen S.L."/>
            <person name="Zaremba-Niedzwiedzka K."/>
            <person name="Martijn J."/>
            <person name="Lind A.E."/>
            <person name="van Eijk R."/>
            <person name="Schleper C."/>
            <person name="Guy L."/>
            <person name="Ettema T.J."/>
        </authorList>
    </citation>
    <scope>NUCLEOTIDE SEQUENCE</scope>
</reference>